<dbReference type="GO" id="GO:0004553">
    <property type="term" value="F:hydrolase activity, hydrolyzing O-glycosyl compounds"/>
    <property type="evidence" value="ECO:0007669"/>
    <property type="project" value="InterPro"/>
</dbReference>
<gene>
    <name evidence="7" type="ORF">SAMN05421771_3604</name>
</gene>
<dbReference type="InterPro" id="IPR003610">
    <property type="entry name" value="CBM5/12"/>
</dbReference>
<proteinExistence type="predicted"/>
<dbReference type="GO" id="GO:0030198">
    <property type="term" value="P:extracellular matrix organization"/>
    <property type="evidence" value="ECO:0007669"/>
    <property type="project" value="TreeGrafter"/>
</dbReference>
<feature type="domain" description="Chitin-binding type-3" evidence="6">
    <location>
        <begin position="664"/>
        <end position="708"/>
    </location>
</feature>
<feature type="compositionally biased region" description="Gly residues" evidence="4">
    <location>
        <begin position="363"/>
        <end position="372"/>
    </location>
</feature>
<dbReference type="AlphaFoldDB" id="A0A1I6MT91"/>
<name>A0A1I6MT91_9BACT</name>
<evidence type="ECO:0000313" key="7">
    <source>
        <dbReference type="EMBL" id="SFS18942.1"/>
    </source>
</evidence>
<comment type="subcellular location">
    <subcellularLocation>
        <location evidence="1">Secreted</location>
    </subcellularLocation>
</comment>
<dbReference type="Gene3D" id="2.10.10.90">
    <property type="match status" value="1"/>
</dbReference>
<dbReference type="PANTHER" id="PTHR24023:SF1095">
    <property type="entry name" value="EGF-LIKE DOMAIN-CONTAINING PROTEIN"/>
    <property type="match status" value="1"/>
</dbReference>
<feature type="domain" description="Chitin-binding type-3" evidence="6">
    <location>
        <begin position="958"/>
        <end position="1007"/>
    </location>
</feature>
<keyword evidence="3 5" id="KW-0732">Signal</keyword>
<dbReference type="Gene3D" id="2.10.10.20">
    <property type="entry name" value="Carbohydrate-binding module superfamily 5/12"/>
    <property type="match status" value="1"/>
</dbReference>
<evidence type="ECO:0000256" key="5">
    <source>
        <dbReference type="SAM" id="SignalP"/>
    </source>
</evidence>
<dbReference type="EMBL" id="FOZL01000001">
    <property type="protein sequence ID" value="SFS18942.1"/>
    <property type="molecule type" value="Genomic_DNA"/>
</dbReference>
<dbReference type="Pfam" id="PF01391">
    <property type="entry name" value="Collagen"/>
    <property type="match status" value="3"/>
</dbReference>
<dbReference type="Pfam" id="PF24517">
    <property type="entry name" value="CBM96"/>
    <property type="match status" value="1"/>
</dbReference>
<feature type="chain" id="PRO_5011745529" evidence="5">
    <location>
        <begin position="26"/>
        <end position="1209"/>
    </location>
</feature>
<dbReference type="InterPro" id="IPR008160">
    <property type="entry name" value="Collagen"/>
</dbReference>
<feature type="region of interest" description="Disordered" evidence="4">
    <location>
        <begin position="249"/>
        <end position="400"/>
    </location>
</feature>
<dbReference type="Gene3D" id="2.60.120.970">
    <property type="match status" value="1"/>
</dbReference>
<accession>A0A1I6MT91</accession>
<evidence type="ECO:0000259" key="6">
    <source>
        <dbReference type="SMART" id="SM00495"/>
    </source>
</evidence>
<evidence type="ECO:0000313" key="8">
    <source>
        <dbReference type="Proteomes" id="UP000199024"/>
    </source>
</evidence>
<dbReference type="GO" id="GO:0030020">
    <property type="term" value="F:extracellular matrix structural constituent conferring tensile strength"/>
    <property type="evidence" value="ECO:0007669"/>
    <property type="project" value="TreeGrafter"/>
</dbReference>
<keyword evidence="2" id="KW-0964">Secreted</keyword>
<feature type="signal peptide" evidence="5">
    <location>
        <begin position="1"/>
        <end position="25"/>
    </location>
</feature>
<dbReference type="Proteomes" id="UP000199024">
    <property type="component" value="Unassembled WGS sequence"/>
</dbReference>
<dbReference type="PANTHER" id="PTHR24023">
    <property type="entry name" value="COLLAGEN ALPHA"/>
    <property type="match status" value="1"/>
</dbReference>
<dbReference type="STRING" id="474950.SAMN05421771_3604"/>
<dbReference type="InterPro" id="IPR055372">
    <property type="entry name" value="CBM96"/>
</dbReference>
<dbReference type="InterPro" id="IPR050149">
    <property type="entry name" value="Collagen_superfamily"/>
</dbReference>
<evidence type="ECO:0000256" key="2">
    <source>
        <dbReference type="ARBA" id="ARBA00022525"/>
    </source>
</evidence>
<dbReference type="SMART" id="SM00495">
    <property type="entry name" value="ChtBD3"/>
    <property type="match status" value="4"/>
</dbReference>
<feature type="domain" description="Chitin-binding type-3" evidence="6">
    <location>
        <begin position="433"/>
        <end position="476"/>
    </location>
</feature>
<reference evidence="7 8" key="1">
    <citation type="submission" date="2016-10" db="EMBL/GenBank/DDBJ databases">
        <authorList>
            <person name="de Groot N.N."/>
        </authorList>
    </citation>
    <scope>NUCLEOTIDE SEQUENCE [LARGE SCALE GENOMIC DNA]</scope>
    <source>
        <strain evidence="7 8">DSM 21001</strain>
    </source>
</reference>
<feature type="compositionally biased region" description="Low complexity" evidence="4">
    <location>
        <begin position="249"/>
        <end position="362"/>
    </location>
</feature>
<protein>
    <submittedName>
        <fullName evidence="7">Carbohydrate binding domain-containing protein</fullName>
    </submittedName>
</protein>
<dbReference type="GO" id="GO:0030246">
    <property type="term" value="F:carbohydrate binding"/>
    <property type="evidence" value="ECO:0007669"/>
    <property type="project" value="InterPro"/>
</dbReference>
<evidence type="ECO:0000256" key="3">
    <source>
        <dbReference type="ARBA" id="ARBA00022729"/>
    </source>
</evidence>
<organism evidence="7 8">
    <name type="scientific">Granulicella pectinivorans</name>
    <dbReference type="NCBI Taxonomy" id="474950"/>
    <lineage>
        <taxon>Bacteria</taxon>
        <taxon>Pseudomonadati</taxon>
        <taxon>Acidobacteriota</taxon>
        <taxon>Terriglobia</taxon>
        <taxon>Terriglobales</taxon>
        <taxon>Acidobacteriaceae</taxon>
        <taxon>Granulicella</taxon>
    </lineage>
</organism>
<dbReference type="OrthoDB" id="123074at2"/>
<feature type="domain" description="Chitin-binding type-3" evidence="6">
    <location>
        <begin position="749"/>
        <end position="792"/>
    </location>
</feature>
<evidence type="ECO:0000256" key="1">
    <source>
        <dbReference type="ARBA" id="ARBA00004613"/>
    </source>
</evidence>
<dbReference type="NCBIfam" id="NF033679">
    <property type="entry name" value="DNRLRE_dom"/>
    <property type="match status" value="1"/>
</dbReference>
<dbReference type="GO" id="GO:0031012">
    <property type="term" value="C:extracellular matrix"/>
    <property type="evidence" value="ECO:0007669"/>
    <property type="project" value="TreeGrafter"/>
</dbReference>
<dbReference type="GO" id="GO:0005615">
    <property type="term" value="C:extracellular space"/>
    <property type="evidence" value="ECO:0007669"/>
    <property type="project" value="TreeGrafter"/>
</dbReference>
<keyword evidence="8" id="KW-1185">Reference proteome</keyword>
<feature type="compositionally biased region" description="Low complexity" evidence="4">
    <location>
        <begin position="373"/>
        <end position="400"/>
    </location>
</feature>
<dbReference type="GO" id="GO:0005975">
    <property type="term" value="P:carbohydrate metabolic process"/>
    <property type="evidence" value="ECO:0007669"/>
    <property type="project" value="InterPro"/>
</dbReference>
<evidence type="ECO:0000256" key="4">
    <source>
        <dbReference type="SAM" id="MobiDB-lite"/>
    </source>
</evidence>
<sequence length="1209" mass="114373">MAKKWAMKVCRAVLLTMMSVSAAHATELTLTGDAHVNSARPNTNYGGVSNLSVGSGTTALLQFDLGSLPAGTISSQIARATLRLYINRIYSPGTATVSPVGGAWSEYTLTYANLPTLGASVATFPISNTAQGQYVTIDVTSLVQSWVSSPSSNFGVALSAATANALFDSKENDETAHVPVLDVTITSQGPTGATGAQGIQGIQGLLGATGSQGPIGLTGATGAQGIQGIQGATGATGVAGSTGATGLTGATGSTGVTGATGSTGATGLTGATGATGVTGSTGPTGSTGSTGATGVTGSTGNTGATGATGATGSTGATGVTGSTGATGVTGSTGATGATGSTGVTGATGATGATGVTGSTGATGVTGGTGATGVTGSTGATGATGVTGSMGATGSTGVTGSTGATGATGATGGTGSTGATGVTGSTGATGPLVGGVYSASIAYPAGSVVSYGGSTYLAIASSTGVTPGTNSSDWIATTGSGGGGSSSTASAFVATQTGAYSVSAGGNYLSSSSPTTSVLGSGLSYASGVITVNTAGIYQIDFATTTPGNSGGAIPVVRKTSGGVTTDVALVNAGNINEQVLMLAAGDTITIVESGSGTATSGGPFPGYYTLQLSMNSIGGATGATGATGAAGATGATGATGAGLTGAAGATGATGSTGATGITYLGAWVSGTSYTPSQTVTYSGSTYYNIVATSGTTAPSADGTHWTLIAAAGTNGAVGATGATGATGTNGTNGSAGPVGATGATGPFVGGVYSSSVAYPAGSVVSYSGSTYLAIANTTAGTLPTNASFWIATTGSGGGGSGASTSSYITLWTNTITSSASAIPVNGSYFASNNGVTVTENSNSGFTWNASTGMITVATPGSYLFDYYVASNNASNGSPSPSLYLNGTAVPSSQLSYYGISGVFTTTTANEALVLRNSTGSADGLCNSCSYPLSTAYLRVASIGGAQGATGATGTVNYQGVYDSASTYTAGMIVSDSNHYNSYVALQTSTGQPLPSTIGGVTAYWATLAAQGAQGLAGANGASGISSVSVTNDNSTGSASISGTALTVNFPSGGSNSGTGSNPTGYPLTFSYHSLGSNVPYMSPVGSSGAGTPAGTLGAYVMPATCTPSAKITAFNSAISASHPLTAQFYAVNTTAATSGTPTGTDWTVNGSALTSCTISTTPAANAPASCSMTAPSSVAGGTAVTIKLSGDSTALPSISYLYYLAFSCQ</sequence>